<evidence type="ECO:0000313" key="1">
    <source>
        <dbReference type="EMBL" id="KNE97061.1"/>
    </source>
</evidence>
<protein>
    <submittedName>
        <fullName evidence="1">Uncharacterized protein</fullName>
    </submittedName>
</protein>
<comment type="caution">
    <text evidence="1">The sequence shown here is derived from an EMBL/GenBank/DDBJ whole genome shotgun (WGS) entry which is preliminary data.</text>
</comment>
<dbReference type="AlphaFoldDB" id="A0A0L0VD08"/>
<proteinExistence type="predicted"/>
<dbReference type="Proteomes" id="UP000054564">
    <property type="component" value="Unassembled WGS sequence"/>
</dbReference>
<organism evidence="1 2">
    <name type="scientific">Puccinia striiformis f. sp. tritici PST-78</name>
    <dbReference type="NCBI Taxonomy" id="1165861"/>
    <lineage>
        <taxon>Eukaryota</taxon>
        <taxon>Fungi</taxon>
        <taxon>Dikarya</taxon>
        <taxon>Basidiomycota</taxon>
        <taxon>Pucciniomycotina</taxon>
        <taxon>Pucciniomycetes</taxon>
        <taxon>Pucciniales</taxon>
        <taxon>Pucciniaceae</taxon>
        <taxon>Puccinia</taxon>
    </lineage>
</organism>
<dbReference type="PANTHER" id="PTHR33069">
    <property type="entry name" value="CHROMOSOME 7, WHOLE GENOME SHOTGUN SEQUENCE-RELATED"/>
    <property type="match status" value="1"/>
</dbReference>
<reference evidence="2" key="1">
    <citation type="submission" date="2014-03" db="EMBL/GenBank/DDBJ databases">
        <title>The Genome Sequence of Puccinia striiformis f. sp. tritici PST-78.</title>
        <authorList>
            <consortium name="The Broad Institute Genome Sequencing Platform"/>
            <person name="Cuomo C."/>
            <person name="Hulbert S."/>
            <person name="Chen X."/>
            <person name="Walker B."/>
            <person name="Young S.K."/>
            <person name="Zeng Q."/>
            <person name="Gargeya S."/>
            <person name="Fitzgerald M."/>
            <person name="Haas B."/>
            <person name="Abouelleil A."/>
            <person name="Alvarado L."/>
            <person name="Arachchi H.M."/>
            <person name="Berlin A.M."/>
            <person name="Chapman S.B."/>
            <person name="Goldberg J."/>
            <person name="Griggs A."/>
            <person name="Gujja S."/>
            <person name="Hansen M."/>
            <person name="Howarth C."/>
            <person name="Imamovic A."/>
            <person name="Larimer J."/>
            <person name="McCowan C."/>
            <person name="Montmayeur A."/>
            <person name="Murphy C."/>
            <person name="Neiman D."/>
            <person name="Pearson M."/>
            <person name="Priest M."/>
            <person name="Roberts A."/>
            <person name="Saif S."/>
            <person name="Shea T."/>
            <person name="Sisk P."/>
            <person name="Sykes S."/>
            <person name="Wortman J."/>
            <person name="Nusbaum C."/>
            <person name="Birren B."/>
        </authorList>
    </citation>
    <scope>NUCLEOTIDE SEQUENCE [LARGE SCALE GENOMIC DNA]</scope>
    <source>
        <strain evidence="2">race PST-78</strain>
    </source>
</reference>
<gene>
    <name evidence="1" type="ORF">PSTG_09634</name>
</gene>
<dbReference type="EMBL" id="AJIL01000073">
    <property type="protein sequence ID" value="KNE97061.1"/>
    <property type="molecule type" value="Genomic_DNA"/>
</dbReference>
<keyword evidence="2" id="KW-1185">Reference proteome</keyword>
<accession>A0A0L0VD08</accession>
<dbReference type="PANTHER" id="PTHR33069:SF3">
    <property type="entry name" value="DYNEIN HEAVY CHAIN TAIL DOMAIN-CONTAINING PROTEIN"/>
    <property type="match status" value="1"/>
</dbReference>
<evidence type="ECO:0000313" key="2">
    <source>
        <dbReference type="Proteomes" id="UP000054564"/>
    </source>
</evidence>
<sequence length="433" mass="49979">MSNPGEVKLARLQEIRSVIRVLDGMDHKYDLPAENTSSEKVPNLTIEDMSEKAEIFEKLISQLLPSIKEQIFSLFTSLDINDLAKHPNPDVRSTLKILLKLDRDLQSILASTVSLVYKPLLPHEKHDHNMKDFKMFRCSELRRRIDGLLRSYINALFECCRDMLQFCAVSAIDSNVAFWDESWVPSRRIHVAIPHVIDRIDEIIKWHPQSDWAIIQEDWQWQVASCDQVLELLTESFTYEFDSAPNLANLTIDSIQDRDLIIENEKQLARDKASLERMLAVSTSTLTLLKLTRILIRKILKMIPKKPIFELDTELNSETIIQLRNVFDFLTSSLSDPLYKLRMIHCSDRATIVDKDSIHGLLKKLSTAFEPTLIRLAHHLIPSLYGVEHASAKTDFDAWSLDLNQLWDKAAAYSLHLISALEVEPDRERRQET</sequence>
<name>A0A0L0VD08_9BASI</name>